<feature type="domain" description="YgjP-like metallopeptidase" evidence="1">
    <location>
        <begin position="39"/>
        <end position="258"/>
    </location>
</feature>
<reference evidence="3" key="1">
    <citation type="journal article" date="2019" name="Int. J. Syst. Evol. Microbiol.">
        <title>The Global Catalogue of Microorganisms (GCM) 10K type strain sequencing project: providing services to taxonomists for standard genome sequencing and annotation.</title>
        <authorList>
            <consortium name="The Broad Institute Genomics Platform"/>
            <consortium name="The Broad Institute Genome Sequencing Center for Infectious Disease"/>
            <person name="Wu L."/>
            <person name="Ma J."/>
        </authorList>
    </citation>
    <scope>NUCLEOTIDE SEQUENCE [LARGE SCALE GENOMIC DNA]</scope>
    <source>
        <strain evidence="3">JCM 4816</strain>
    </source>
</reference>
<gene>
    <name evidence="2" type="ORF">GCM10019016_102410</name>
</gene>
<evidence type="ECO:0000259" key="1">
    <source>
        <dbReference type="Pfam" id="PF01863"/>
    </source>
</evidence>
<evidence type="ECO:0000313" key="3">
    <source>
        <dbReference type="Proteomes" id="UP001501455"/>
    </source>
</evidence>
<organism evidence="2 3">
    <name type="scientific">Streptomyces prasinosporus</name>
    <dbReference type="NCBI Taxonomy" id="68256"/>
    <lineage>
        <taxon>Bacteria</taxon>
        <taxon>Bacillati</taxon>
        <taxon>Actinomycetota</taxon>
        <taxon>Actinomycetes</taxon>
        <taxon>Kitasatosporales</taxon>
        <taxon>Streptomycetaceae</taxon>
        <taxon>Streptomyces</taxon>
        <taxon>Streptomyces albogriseolus group</taxon>
    </lineage>
</organism>
<dbReference type="Pfam" id="PF01863">
    <property type="entry name" value="YgjP-like"/>
    <property type="match status" value="1"/>
</dbReference>
<dbReference type="PANTHER" id="PTHR30399:SF1">
    <property type="entry name" value="UTP PYROPHOSPHATASE"/>
    <property type="match status" value="1"/>
</dbReference>
<keyword evidence="3" id="KW-1185">Reference proteome</keyword>
<protein>
    <submittedName>
        <fullName evidence="2">SprT family zinc-dependent metalloprotease</fullName>
    </submittedName>
</protein>
<dbReference type="EMBL" id="BAAAXF010000073">
    <property type="protein sequence ID" value="GAA3503131.1"/>
    <property type="molecule type" value="Genomic_DNA"/>
</dbReference>
<comment type="caution">
    <text evidence="2">The sequence shown here is derived from an EMBL/GenBank/DDBJ whole genome shotgun (WGS) entry which is preliminary data.</text>
</comment>
<evidence type="ECO:0000313" key="2">
    <source>
        <dbReference type="EMBL" id="GAA3503131.1"/>
    </source>
</evidence>
<dbReference type="PANTHER" id="PTHR30399">
    <property type="entry name" value="UNCHARACTERIZED PROTEIN YGJP"/>
    <property type="match status" value="1"/>
</dbReference>
<dbReference type="GO" id="GO:0008237">
    <property type="term" value="F:metallopeptidase activity"/>
    <property type="evidence" value="ECO:0007669"/>
    <property type="project" value="UniProtKB-KW"/>
</dbReference>
<dbReference type="Proteomes" id="UP001501455">
    <property type="component" value="Unassembled WGS sequence"/>
</dbReference>
<dbReference type="InterPro" id="IPR053136">
    <property type="entry name" value="UTP_pyrophosphatase-like"/>
</dbReference>
<keyword evidence="2" id="KW-0378">Hydrolase</keyword>
<name>A0ABP6U9I4_9ACTN</name>
<keyword evidence="2" id="KW-0482">Metalloprotease</keyword>
<keyword evidence="2" id="KW-0645">Protease</keyword>
<dbReference type="InterPro" id="IPR002725">
    <property type="entry name" value="YgjP-like_metallopeptidase"/>
</dbReference>
<proteinExistence type="predicted"/>
<dbReference type="CDD" id="cd07344">
    <property type="entry name" value="M48_yhfN_like"/>
    <property type="match status" value="1"/>
</dbReference>
<accession>A0ABP6U9I4</accession>
<dbReference type="Gene3D" id="3.30.2010.10">
    <property type="entry name" value="Metalloproteases ('zincins'), catalytic domain"/>
    <property type="match status" value="1"/>
</dbReference>
<sequence length="277" mass="31519">MPKHPEQSEKRHGEPVLIEDGSLMVDGRELRVRISARRRRIGLTVERDRSLTVHVPRGCEVRRLEEFVRGSSAWIDGKTRLSEDRRQLHPVRTLQDGEIHRYLGRDYRLLVVEGEESPGPEDGTGTPPVRLVAGRLCVNRSIAGDPVRVRKALADWYARAGQRWTRGRLQPWAARMDVPEPQIQVRDLGHRWGSYRAGPGNGVISLHWAAFQLPIHLVDYVIAHELAHVRIAGHGPDYWRLLGRALPECRQVKKELDELGRRVWMGDLLAGQESDGA</sequence>